<organism evidence="1 2">
    <name type="scientific">Sphaeroforma arctica JP610</name>
    <dbReference type="NCBI Taxonomy" id="667725"/>
    <lineage>
        <taxon>Eukaryota</taxon>
        <taxon>Ichthyosporea</taxon>
        <taxon>Ichthyophonida</taxon>
        <taxon>Sphaeroforma</taxon>
    </lineage>
</organism>
<dbReference type="GeneID" id="25916337"/>
<proteinExistence type="predicted"/>
<gene>
    <name evidence="1" type="ORF">SARC_15833</name>
</gene>
<evidence type="ECO:0000313" key="2">
    <source>
        <dbReference type="Proteomes" id="UP000054560"/>
    </source>
</evidence>
<dbReference type="AlphaFoldDB" id="A0A0L0F4W6"/>
<protein>
    <submittedName>
        <fullName evidence="1">Uncharacterized protein</fullName>
    </submittedName>
</protein>
<dbReference type="Proteomes" id="UP000054560">
    <property type="component" value="Unassembled WGS sequence"/>
</dbReference>
<evidence type="ECO:0000313" key="1">
    <source>
        <dbReference type="EMBL" id="KNC71629.1"/>
    </source>
</evidence>
<name>A0A0L0F4W6_9EUKA</name>
<feature type="non-terminal residue" evidence="1">
    <location>
        <position position="107"/>
    </location>
</feature>
<accession>A0A0L0F4W6</accession>
<reference evidence="1 2" key="1">
    <citation type="submission" date="2011-02" db="EMBL/GenBank/DDBJ databases">
        <title>The Genome Sequence of Sphaeroforma arctica JP610.</title>
        <authorList>
            <consortium name="The Broad Institute Genome Sequencing Platform"/>
            <person name="Russ C."/>
            <person name="Cuomo C."/>
            <person name="Young S.K."/>
            <person name="Zeng Q."/>
            <person name="Gargeya S."/>
            <person name="Alvarado L."/>
            <person name="Berlin A."/>
            <person name="Chapman S.B."/>
            <person name="Chen Z."/>
            <person name="Freedman E."/>
            <person name="Gellesch M."/>
            <person name="Goldberg J."/>
            <person name="Griggs A."/>
            <person name="Gujja S."/>
            <person name="Heilman E."/>
            <person name="Heiman D."/>
            <person name="Howarth C."/>
            <person name="Mehta T."/>
            <person name="Neiman D."/>
            <person name="Pearson M."/>
            <person name="Roberts A."/>
            <person name="Saif S."/>
            <person name="Shea T."/>
            <person name="Shenoy N."/>
            <person name="Sisk P."/>
            <person name="Stolte C."/>
            <person name="Sykes S."/>
            <person name="White J."/>
            <person name="Yandava C."/>
            <person name="Burger G."/>
            <person name="Gray M.W."/>
            <person name="Holland P.W.H."/>
            <person name="King N."/>
            <person name="Lang F.B.F."/>
            <person name="Roger A.J."/>
            <person name="Ruiz-Trillo I."/>
            <person name="Haas B."/>
            <person name="Nusbaum C."/>
            <person name="Birren B."/>
        </authorList>
    </citation>
    <scope>NUCLEOTIDE SEQUENCE [LARGE SCALE GENOMIC DNA]</scope>
    <source>
        <strain evidence="1 2">JP610</strain>
    </source>
</reference>
<sequence>MDATNIHPPASEQEDDEEISRVLEESMWDYHQSLNTTLLASFDEDDGDVPQIPSTLEPSLSVSEEIRTATTTALQKRERTESSTTVDIVGIRDRIFTCGICVAVSET</sequence>
<keyword evidence="2" id="KW-1185">Reference proteome</keyword>
<dbReference type="EMBL" id="KQ248434">
    <property type="protein sequence ID" value="KNC71629.1"/>
    <property type="molecule type" value="Genomic_DNA"/>
</dbReference>
<dbReference type="RefSeq" id="XP_014145531.1">
    <property type="nucleotide sequence ID" value="XM_014290056.1"/>
</dbReference>